<dbReference type="GO" id="GO:0001836">
    <property type="term" value="P:release of cytochrome c from mitochondria"/>
    <property type="evidence" value="ECO:0007669"/>
    <property type="project" value="TreeGrafter"/>
</dbReference>
<evidence type="ECO:0000256" key="4">
    <source>
        <dbReference type="ARBA" id="ARBA00022989"/>
    </source>
</evidence>
<keyword evidence="5" id="KW-0472">Membrane</keyword>
<dbReference type="Gene3D" id="6.10.110.10">
    <property type="match status" value="1"/>
</dbReference>
<gene>
    <name evidence="7" type="primary">IFI6</name>
</gene>
<evidence type="ECO:0000256" key="5">
    <source>
        <dbReference type="ARBA" id="ARBA00023136"/>
    </source>
</evidence>
<keyword evidence="3" id="KW-0812">Transmembrane</keyword>
<dbReference type="Ensembl" id="ENSAMET00000046270.1">
    <property type="protein sequence ID" value="ENSAMEP00000034641.1"/>
    <property type="gene ID" value="ENSAMEG00000011039.2"/>
</dbReference>
<evidence type="ECO:0000313" key="7">
    <source>
        <dbReference type="Ensembl" id="ENSAMEP00000034641.1"/>
    </source>
</evidence>
<comment type="subcellular location">
    <subcellularLocation>
        <location evidence="1">Membrane</location>
        <topology evidence="1">Multi-pass membrane protein</topology>
    </subcellularLocation>
</comment>
<reference evidence="7" key="3">
    <citation type="submission" date="2025-09" db="UniProtKB">
        <authorList>
            <consortium name="Ensembl"/>
        </authorList>
    </citation>
    <scope>IDENTIFICATION</scope>
</reference>
<accession>A0A7N5K3T7</accession>
<dbReference type="PANTHER" id="PTHR16932:SF25">
    <property type="entry name" value="INTERFERON ALPHA-INDUCIBLE PROTEIN 6"/>
    <property type="match status" value="1"/>
</dbReference>
<dbReference type="Pfam" id="PF06140">
    <property type="entry name" value="Ifi-6-16"/>
    <property type="match status" value="1"/>
</dbReference>
<evidence type="ECO:0000256" key="1">
    <source>
        <dbReference type="ARBA" id="ARBA00004141"/>
    </source>
</evidence>
<reference evidence="7 8" key="1">
    <citation type="journal article" date="2010" name="Nature">
        <title>The sequence and de novo assembly of the giant panda genome.</title>
        <authorList>
            <person name="Li R."/>
            <person name="Fan W."/>
            <person name="Tian G."/>
            <person name="Zhu H."/>
            <person name="He L."/>
            <person name="Cai J."/>
            <person name="Huang Q."/>
            <person name="Cai Q."/>
            <person name="Li B."/>
            <person name="Bai Y."/>
            <person name="Zhang Z."/>
            <person name="Zhang Y."/>
            <person name="Wang W."/>
            <person name="Li J."/>
            <person name="Wei F."/>
            <person name="Li H."/>
            <person name="Jian M."/>
            <person name="Li J."/>
            <person name="Zhang Z."/>
            <person name="Nielsen R."/>
            <person name="Li D."/>
            <person name="Gu W."/>
            <person name="Yang Z."/>
            <person name="Xuan Z."/>
            <person name="Ryder O.A."/>
            <person name="Leung F.C."/>
            <person name="Zhou Y."/>
            <person name="Cao J."/>
            <person name="Sun X."/>
            <person name="Fu Y."/>
            <person name="Fang X."/>
            <person name="Guo X."/>
            <person name="Wang B."/>
            <person name="Hou R."/>
            <person name="Shen F."/>
            <person name="Mu B."/>
            <person name="Ni P."/>
            <person name="Lin R."/>
            <person name="Qian W."/>
            <person name="Wang G."/>
            <person name="Yu C."/>
            <person name="Nie W."/>
            <person name="Wang J."/>
            <person name="Wu Z."/>
            <person name="Liang H."/>
            <person name="Min J."/>
            <person name="Wu Q."/>
            <person name="Cheng S."/>
            <person name="Ruan J."/>
            <person name="Wang M."/>
            <person name="Shi Z."/>
            <person name="Wen M."/>
            <person name="Liu B."/>
            <person name="Ren X."/>
            <person name="Zheng H."/>
            <person name="Dong D."/>
            <person name="Cook K."/>
            <person name="Shan G."/>
            <person name="Zhang H."/>
            <person name="Kosiol C."/>
            <person name="Xie X."/>
            <person name="Lu Z."/>
            <person name="Zheng H."/>
            <person name="Li Y."/>
            <person name="Steiner C.C."/>
            <person name="Lam T.T."/>
            <person name="Lin S."/>
            <person name="Zhang Q."/>
            <person name="Li G."/>
            <person name="Tian J."/>
            <person name="Gong T."/>
            <person name="Liu H."/>
            <person name="Zhang D."/>
            <person name="Fang L."/>
            <person name="Ye C."/>
            <person name="Zhang J."/>
            <person name="Hu W."/>
            <person name="Xu A."/>
            <person name="Ren Y."/>
            <person name="Zhang G."/>
            <person name="Bruford M.W."/>
            <person name="Li Q."/>
            <person name="Ma L."/>
            <person name="Guo Y."/>
            <person name="An N."/>
            <person name="Hu Y."/>
            <person name="Zheng Y."/>
            <person name="Shi Y."/>
            <person name="Li Z."/>
            <person name="Liu Q."/>
            <person name="Chen Y."/>
            <person name="Zhao J."/>
            <person name="Qu N."/>
            <person name="Zhao S."/>
            <person name="Tian F."/>
            <person name="Wang X."/>
            <person name="Wang H."/>
            <person name="Xu L."/>
            <person name="Liu X."/>
            <person name="Vinar T."/>
            <person name="Wang Y."/>
            <person name="Lam T.W."/>
            <person name="Yiu S.M."/>
            <person name="Liu S."/>
            <person name="Zhang H."/>
            <person name="Li D."/>
            <person name="Huang Y."/>
            <person name="Wang X."/>
            <person name="Yang G."/>
            <person name="Jiang Z."/>
            <person name="Wang J."/>
            <person name="Qin N."/>
            <person name="Li L."/>
            <person name="Li J."/>
            <person name="Bolund L."/>
            <person name="Kristiansen K."/>
            <person name="Wong G.K."/>
            <person name="Olson M."/>
            <person name="Zhang X."/>
            <person name="Li S."/>
            <person name="Yang H."/>
            <person name="Wang J."/>
            <person name="Wang J."/>
        </authorList>
    </citation>
    <scope>NUCLEOTIDE SEQUENCE [LARGE SCALE GENOMIC DNA]</scope>
</reference>
<dbReference type="Proteomes" id="UP000008912">
    <property type="component" value="Unassembled WGS sequence"/>
</dbReference>
<evidence type="ECO:0000256" key="3">
    <source>
        <dbReference type="ARBA" id="ARBA00022692"/>
    </source>
</evidence>
<evidence type="ECO:0000256" key="2">
    <source>
        <dbReference type="ARBA" id="ARBA00007262"/>
    </source>
</evidence>
<organism evidence="7 8">
    <name type="scientific">Ailuropoda melanoleuca</name>
    <name type="common">Giant panda</name>
    <dbReference type="NCBI Taxonomy" id="9646"/>
    <lineage>
        <taxon>Eukaryota</taxon>
        <taxon>Metazoa</taxon>
        <taxon>Chordata</taxon>
        <taxon>Craniata</taxon>
        <taxon>Vertebrata</taxon>
        <taxon>Euteleostomi</taxon>
        <taxon>Mammalia</taxon>
        <taxon>Eutheria</taxon>
        <taxon>Laurasiatheria</taxon>
        <taxon>Carnivora</taxon>
        <taxon>Caniformia</taxon>
        <taxon>Ursidae</taxon>
        <taxon>Ailuropoda</taxon>
    </lineage>
</organism>
<evidence type="ECO:0000256" key="6">
    <source>
        <dbReference type="SAM" id="MobiDB-lite"/>
    </source>
</evidence>
<dbReference type="GO" id="GO:0031966">
    <property type="term" value="C:mitochondrial membrane"/>
    <property type="evidence" value="ECO:0007669"/>
    <property type="project" value="TreeGrafter"/>
</dbReference>
<sequence>MSPGNGNSVWDWLVAWEWRRHSKCAYKKPAFSQRAVTSPLFPSNIRLREGKEDSSSPLHQVTKPARGAPMRQEAVALFLSYLLLYACGGVEAGKRKQEERRSEDRGSGFWGALTYMVVGGGVSGGRKAREGGARPAAGVPSSPPLPAGLLAAGLPALGFLSTGIAANSVGASLMSLSAVANGGGVPAGGLVATLQSLGASGGSVLMGKIGALLGYTVHKHLENSKEEEEEEEE</sequence>
<dbReference type="GO" id="GO:0051902">
    <property type="term" value="P:negative regulation of mitochondrial depolarization"/>
    <property type="evidence" value="ECO:0007669"/>
    <property type="project" value="TreeGrafter"/>
</dbReference>
<feature type="region of interest" description="Disordered" evidence="6">
    <location>
        <begin position="47"/>
        <end position="66"/>
    </location>
</feature>
<dbReference type="PANTHER" id="PTHR16932">
    <property type="entry name" value="INTERFERON ALPHA-INDUCIBLE PROTEIN 27"/>
    <property type="match status" value="1"/>
</dbReference>
<comment type="similarity">
    <text evidence="2">Belongs to the IFI6/IFI27 family.</text>
</comment>
<proteinExistence type="inferred from homology"/>
<evidence type="ECO:0000313" key="8">
    <source>
        <dbReference type="Proteomes" id="UP000008912"/>
    </source>
</evidence>
<dbReference type="InterPro" id="IPR009311">
    <property type="entry name" value="IFI6/IFI27-like"/>
</dbReference>
<protein>
    <submittedName>
        <fullName evidence="7">Interferon alpha inducible protein 6</fullName>
    </submittedName>
</protein>
<keyword evidence="4" id="KW-1133">Transmembrane helix</keyword>
<dbReference type="GO" id="GO:0097193">
    <property type="term" value="P:intrinsic apoptotic signaling pathway"/>
    <property type="evidence" value="ECO:0007669"/>
    <property type="project" value="TreeGrafter"/>
</dbReference>
<name>A0A7N5K3T7_AILME</name>
<reference evidence="7" key="2">
    <citation type="submission" date="2025-08" db="UniProtKB">
        <authorList>
            <consortium name="Ensembl"/>
        </authorList>
    </citation>
    <scope>IDENTIFICATION</scope>
</reference>
<dbReference type="GeneTree" id="ENSGT00940000163178"/>
<dbReference type="InParanoid" id="A0A7N5K3T7"/>
<dbReference type="AlphaFoldDB" id="A0A7N5K3T7"/>
<dbReference type="GO" id="GO:2001240">
    <property type="term" value="P:negative regulation of extrinsic apoptotic signaling pathway in absence of ligand"/>
    <property type="evidence" value="ECO:0007669"/>
    <property type="project" value="TreeGrafter"/>
</dbReference>
<keyword evidence="8" id="KW-1185">Reference proteome</keyword>
<dbReference type="InterPro" id="IPR038213">
    <property type="entry name" value="IFI6/IFI27-like_sf"/>
</dbReference>